<evidence type="ECO:0000313" key="2">
    <source>
        <dbReference type="Proteomes" id="UP001145114"/>
    </source>
</evidence>
<feature type="non-terminal residue" evidence="1">
    <location>
        <position position="226"/>
    </location>
</feature>
<reference evidence="1" key="1">
    <citation type="submission" date="2022-06" db="EMBL/GenBank/DDBJ databases">
        <title>Phylogenomic reconstructions and comparative analyses of Kickxellomycotina fungi.</title>
        <authorList>
            <person name="Reynolds N.K."/>
            <person name="Stajich J.E."/>
            <person name="Barry K."/>
            <person name="Grigoriev I.V."/>
            <person name="Crous P."/>
            <person name="Smith M.E."/>
        </authorList>
    </citation>
    <scope>NUCLEOTIDE SEQUENCE</scope>
    <source>
        <strain evidence="1">RSA 2271</strain>
    </source>
</reference>
<gene>
    <name evidence="1" type="ORF">EV182_008324</name>
</gene>
<proteinExistence type="predicted"/>
<comment type="caution">
    <text evidence="1">The sequence shown here is derived from an EMBL/GenBank/DDBJ whole genome shotgun (WGS) entry which is preliminary data.</text>
</comment>
<evidence type="ECO:0000313" key="1">
    <source>
        <dbReference type="EMBL" id="KAJ1670259.1"/>
    </source>
</evidence>
<sequence length="226" mass="25334">MDQRYDHEPNCEFQRRMRRMRYRSRPGKGGDNGGEQAVQMLHCHVTRPFNAINVERICCIERKAEADHRSLPEKLKPWCLSAKESAAARNNGWKGLYGRLSLDGHFMTALTTVNPMNKAGRVLHPDQSRVLSVRECARAQGFPDHYIFCSMKEGDTNDMYRQVGNAVPVPLAFALGKELRKAMLGDYISLNQAQPLLGEGTKLPTGVLDQASLLAVDTDDDSDSDN</sequence>
<accession>A0ACC1HC28</accession>
<dbReference type="Proteomes" id="UP001145114">
    <property type="component" value="Unassembled WGS sequence"/>
</dbReference>
<organism evidence="1 2">
    <name type="scientific">Spiromyces aspiralis</name>
    <dbReference type="NCBI Taxonomy" id="68401"/>
    <lineage>
        <taxon>Eukaryota</taxon>
        <taxon>Fungi</taxon>
        <taxon>Fungi incertae sedis</taxon>
        <taxon>Zoopagomycota</taxon>
        <taxon>Kickxellomycotina</taxon>
        <taxon>Kickxellomycetes</taxon>
        <taxon>Kickxellales</taxon>
        <taxon>Kickxellaceae</taxon>
        <taxon>Spiromyces</taxon>
    </lineage>
</organism>
<dbReference type="EMBL" id="JAMZIH010009366">
    <property type="protein sequence ID" value="KAJ1670259.1"/>
    <property type="molecule type" value="Genomic_DNA"/>
</dbReference>
<protein>
    <submittedName>
        <fullName evidence="1">Uncharacterized protein</fullName>
    </submittedName>
</protein>
<name>A0ACC1HC28_9FUNG</name>
<keyword evidence="2" id="KW-1185">Reference proteome</keyword>